<comment type="caution">
    <text evidence="3">The sequence shown here is derived from an EMBL/GenBank/DDBJ whole genome shotgun (WGS) entry which is preliminary data.</text>
</comment>
<dbReference type="EMBL" id="JACDUR010000003">
    <property type="protein sequence ID" value="MBA2891834.1"/>
    <property type="molecule type" value="Genomic_DNA"/>
</dbReference>
<keyword evidence="2" id="KW-0732">Signal</keyword>
<evidence type="ECO:0000313" key="3">
    <source>
        <dbReference type="EMBL" id="MBA2891834.1"/>
    </source>
</evidence>
<evidence type="ECO:0000313" key="4">
    <source>
        <dbReference type="Proteomes" id="UP000530928"/>
    </source>
</evidence>
<protein>
    <recommendedName>
        <fullName evidence="5">Glycoprotein</fullName>
    </recommendedName>
</protein>
<organism evidence="3 4">
    <name type="scientific">Nonomuraea soli</name>
    <dbReference type="NCBI Taxonomy" id="1032476"/>
    <lineage>
        <taxon>Bacteria</taxon>
        <taxon>Bacillati</taxon>
        <taxon>Actinomycetota</taxon>
        <taxon>Actinomycetes</taxon>
        <taxon>Streptosporangiales</taxon>
        <taxon>Streptosporangiaceae</taxon>
        <taxon>Nonomuraea</taxon>
    </lineage>
</organism>
<keyword evidence="1" id="KW-0812">Transmembrane</keyword>
<evidence type="ECO:0008006" key="5">
    <source>
        <dbReference type="Google" id="ProtNLM"/>
    </source>
</evidence>
<dbReference type="Pfam" id="PF19516">
    <property type="entry name" value="DUF6049"/>
    <property type="match status" value="1"/>
</dbReference>
<feature type="transmembrane region" description="Helical" evidence="1">
    <location>
        <begin position="649"/>
        <end position="673"/>
    </location>
</feature>
<dbReference type="AlphaFoldDB" id="A0A7W0HQE3"/>
<sequence length="693" mass="73261">MIRKLTLLALSFAALMTTTVVVAPPGAAARAETKLWVKAFTPDVPTTPTTPITISGTLTNRGTTPLQGTQIRLRTSNQRFTGRAELESYQSGQLVSRDVAWTAGSLTLSAPVEPGATVSWQTQITPAQLTLSQFGVYPLSVQAFDTWSGTEIDIWRSFLTYAPANAPKLPKTKLAFALPIIDEPHRSDKTTFTDDELRTSITDKGRLGRLLKLAQTAPKTATWFVEPGILDDVQSMAAAYTVLVKGSPQTKPGVPEATAWLNSLSAALTGVPVVAVPYSDPDLVALAHNGLDKQTAVAIETGAASAASLLKRSDISTAANWPAAGLLDADALDVLSIAKVDTVLLSPENLPASQQLLTTPDAASTLDTVGGVVTALVPDPVLSHTLEPDTAVAGSTLASRHRFIAETAIIASETPATAKSLVVAPTRRWDPNAAHVTALMKAASSLPWLAMTPLDSIEPARNSPARGPLTYTDANASAELGKAYLDQVKQVAQDAQLTAQVTTSLKFSGFETSILRLTSAGWRKRLRAAESARKTVAKGVSGKLDDVSVPSADRPRQLAGSNGWVPISVTNDTPNDIALKLVVTADKTDELTIGKYPDELNIGAGQSGTIQVPMEVKTAADTTVSVQLQTRDGLAYGPPNKLTIRTTGYTGIALVIVGAALAVMLAAVVMRVLRRRSQKRVEKAGRSREAERV</sequence>
<feature type="chain" id="PRO_5039388037" description="Glycoprotein" evidence="2">
    <location>
        <begin position="24"/>
        <end position="693"/>
    </location>
</feature>
<name>A0A7W0HQE3_9ACTN</name>
<dbReference type="InterPro" id="IPR046112">
    <property type="entry name" value="DUF6049"/>
</dbReference>
<evidence type="ECO:0000256" key="2">
    <source>
        <dbReference type="SAM" id="SignalP"/>
    </source>
</evidence>
<keyword evidence="1" id="KW-0472">Membrane</keyword>
<evidence type="ECO:0000256" key="1">
    <source>
        <dbReference type="SAM" id="Phobius"/>
    </source>
</evidence>
<keyword evidence="4" id="KW-1185">Reference proteome</keyword>
<proteinExistence type="predicted"/>
<feature type="signal peptide" evidence="2">
    <location>
        <begin position="1"/>
        <end position="23"/>
    </location>
</feature>
<reference evidence="3 4" key="1">
    <citation type="submission" date="2020-07" db="EMBL/GenBank/DDBJ databases">
        <title>Genomic Encyclopedia of Type Strains, Phase IV (KMG-IV): sequencing the most valuable type-strain genomes for metagenomic binning, comparative biology and taxonomic classification.</title>
        <authorList>
            <person name="Goeker M."/>
        </authorList>
    </citation>
    <scope>NUCLEOTIDE SEQUENCE [LARGE SCALE GENOMIC DNA]</scope>
    <source>
        <strain evidence="3 4">DSM 45533</strain>
    </source>
</reference>
<accession>A0A7W0HQE3</accession>
<gene>
    <name evidence="3" type="ORF">HNR30_003175</name>
</gene>
<keyword evidence="1" id="KW-1133">Transmembrane helix</keyword>
<dbReference type="RefSeq" id="WP_181610596.1">
    <property type="nucleotide sequence ID" value="NZ_BAABAM010000002.1"/>
</dbReference>
<dbReference type="Proteomes" id="UP000530928">
    <property type="component" value="Unassembled WGS sequence"/>
</dbReference>